<keyword evidence="2" id="KW-1185">Reference proteome</keyword>
<sequence>MKNIITVITIILGFTSMINAQEIKKSMNDVTIISVEQTPRAFTQKQITVNAGTYIFEVANNNVGKDVGFVLIAQGTDATNAENHIKEAYVTSVVKNNTKQTSKEVILKKGTYNYFCPLNETPLYTLTVN</sequence>
<evidence type="ECO:0000313" key="1">
    <source>
        <dbReference type="EMBL" id="GEQ85054.1"/>
    </source>
</evidence>
<dbReference type="EMBL" id="BKCF01000001">
    <property type="protein sequence ID" value="GEQ85054.1"/>
    <property type="molecule type" value="Genomic_DNA"/>
</dbReference>
<evidence type="ECO:0000313" key="2">
    <source>
        <dbReference type="Proteomes" id="UP000326994"/>
    </source>
</evidence>
<dbReference type="AlphaFoldDB" id="A0A5J4FVD9"/>
<organism evidence="1 2">
    <name type="scientific">Patiriisocius marinistellae</name>
    <dbReference type="NCBI Taxonomy" id="2494560"/>
    <lineage>
        <taxon>Bacteria</taxon>
        <taxon>Pseudomonadati</taxon>
        <taxon>Bacteroidota</taxon>
        <taxon>Flavobacteriia</taxon>
        <taxon>Flavobacteriales</taxon>
        <taxon>Flavobacteriaceae</taxon>
        <taxon>Patiriisocius</taxon>
    </lineage>
</organism>
<reference evidence="1 2" key="1">
    <citation type="submission" date="2019-08" db="EMBL/GenBank/DDBJ databases">
        <title>Ulvibacter marinistellae sp. nov., isolated from a starfish, Patiria pectinifera.</title>
        <authorList>
            <person name="Kawano K."/>
            <person name="Ushijima N."/>
            <person name="Kihara M."/>
            <person name="Itoh H."/>
        </authorList>
    </citation>
    <scope>NUCLEOTIDE SEQUENCE [LARGE SCALE GENOMIC DNA]</scope>
    <source>
        <strain evidence="1 2">KK4</strain>
    </source>
</reference>
<protein>
    <submittedName>
        <fullName evidence="1">Uncharacterized protein</fullName>
    </submittedName>
</protein>
<proteinExistence type="predicted"/>
<dbReference type="RefSeq" id="WP_151892990.1">
    <property type="nucleotide sequence ID" value="NZ_BKCF01000001.1"/>
</dbReference>
<dbReference type="OrthoDB" id="6264717at2"/>
<comment type="caution">
    <text evidence="1">The sequence shown here is derived from an EMBL/GenBank/DDBJ whole genome shotgun (WGS) entry which is preliminary data.</text>
</comment>
<accession>A0A5J4FVD9</accession>
<name>A0A5J4FVD9_9FLAO</name>
<dbReference type="InterPro" id="IPR008972">
    <property type="entry name" value="Cupredoxin"/>
</dbReference>
<gene>
    <name evidence="1" type="ORF">ULMS_05620</name>
</gene>
<dbReference type="Proteomes" id="UP000326994">
    <property type="component" value="Unassembled WGS sequence"/>
</dbReference>
<dbReference type="Gene3D" id="2.60.40.420">
    <property type="entry name" value="Cupredoxins - blue copper proteins"/>
    <property type="match status" value="1"/>
</dbReference>